<organism evidence="8 9">
    <name type="scientific">Cystobacter fuscus (strain ATCC 25194 / DSM 2262 / NBRC 100088 / M29)</name>
    <dbReference type="NCBI Taxonomy" id="1242864"/>
    <lineage>
        <taxon>Bacteria</taxon>
        <taxon>Pseudomonadati</taxon>
        <taxon>Myxococcota</taxon>
        <taxon>Myxococcia</taxon>
        <taxon>Myxococcales</taxon>
        <taxon>Cystobacterineae</taxon>
        <taxon>Archangiaceae</taxon>
        <taxon>Cystobacter</taxon>
    </lineage>
</organism>
<evidence type="ECO:0000313" key="9">
    <source>
        <dbReference type="Proteomes" id="UP000011682"/>
    </source>
</evidence>
<evidence type="ECO:0000256" key="5">
    <source>
        <dbReference type="HAMAP-Rule" id="MF_00291"/>
    </source>
</evidence>
<dbReference type="HAMAP" id="MF_00291_B">
    <property type="entry name" value="Ribosomal_uS2_B"/>
    <property type="match status" value="1"/>
</dbReference>
<keyword evidence="9" id="KW-1185">Reference proteome</keyword>
<dbReference type="Proteomes" id="UP000011682">
    <property type="component" value="Unassembled WGS sequence"/>
</dbReference>
<dbReference type="InterPro" id="IPR023591">
    <property type="entry name" value="Ribosomal_uS2_flav_dom_sf"/>
</dbReference>
<dbReference type="NCBIfam" id="TIGR01011">
    <property type="entry name" value="rpsB_bact"/>
    <property type="match status" value="1"/>
</dbReference>
<evidence type="ECO:0000256" key="7">
    <source>
        <dbReference type="SAM" id="MobiDB-lite"/>
    </source>
</evidence>
<dbReference type="OrthoDB" id="9808036at2"/>
<dbReference type="PRINTS" id="PR00395">
    <property type="entry name" value="RIBOSOMALS2"/>
</dbReference>
<feature type="compositionally biased region" description="Low complexity" evidence="7">
    <location>
        <begin position="302"/>
        <end position="324"/>
    </location>
</feature>
<keyword evidence="2 5" id="KW-0689">Ribosomal protein</keyword>
<dbReference type="Gene3D" id="3.40.50.10490">
    <property type="entry name" value="Glucose-6-phosphate isomerase like protein, domain 1"/>
    <property type="match status" value="1"/>
</dbReference>
<dbReference type="GO" id="GO:0006412">
    <property type="term" value="P:translation"/>
    <property type="evidence" value="ECO:0007669"/>
    <property type="project" value="UniProtKB-UniRule"/>
</dbReference>
<dbReference type="PROSITE" id="PS00963">
    <property type="entry name" value="RIBOSOMAL_S2_2"/>
    <property type="match status" value="1"/>
</dbReference>
<dbReference type="InterPro" id="IPR005706">
    <property type="entry name" value="Ribosomal_uS2_bac/mit/plastid"/>
</dbReference>
<dbReference type="SUPFAM" id="SSF52313">
    <property type="entry name" value="Ribosomal protein S2"/>
    <property type="match status" value="1"/>
</dbReference>
<dbReference type="EMBL" id="ANAH02000007">
    <property type="protein sequence ID" value="EPX62684.1"/>
    <property type="molecule type" value="Genomic_DNA"/>
</dbReference>
<dbReference type="Pfam" id="PF00318">
    <property type="entry name" value="Ribosomal_S2"/>
    <property type="match status" value="1"/>
</dbReference>
<comment type="similarity">
    <text evidence="1 5 6">Belongs to the universal ribosomal protein uS2 family.</text>
</comment>
<dbReference type="InterPro" id="IPR001865">
    <property type="entry name" value="Ribosomal_uS2"/>
</dbReference>
<reference evidence="8" key="1">
    <citation type="submission" date="2013-05" db="EMBL/GenBank/DDBJ databases">
        <title>Genome assembly of Cystobacter fuscus DSM 2262.</title>
        <authorList>
            <person name="Sharma G."/>
            <person name="Khatri I."/>
            <person name="Kaur C."/>
            <person name="Mayilraj S."/>
            <person name="Subramanian S."/>
        </authorList>
    </citation>
    <scope>NUCLEOTIDE SEQUENCE [LARGE SCALE GENOMIC DNA]</scope>
    <source>
        <strain evidence="8">DSM 2262</strain>
    </source>
</reference>
<evidence type="ECO:0000256" key="1">
    <source>
        <dbReference type="ARBA" id="ARBA00006242"/>
    </source>
</evidence>
<proteinExistence type="inferred from homology"/>
<keyword evidence="3 5" id="KW-0687">Ribonucleoprotein</keyword>
<evidence type="ECO:0000256" key="3">
    <source>
        <dbReference type="ARBA" id="ARBA00023274"/>
    </source>
</evidence>
<protein>
    <recommendedName>
        <fullName evidence="4 5">Small ribosomal subunit protein uS2</fullName>
    </recommendedName>
</protein>
<name>S9QN41_CYSF2</name>
<dbReference type="InterPro" id="IPR018130">
    <property type="entry name" value="Ribosomal_uS2_CS"/>
</dbReference>
<feature type="region of interest" description="Disordered" evidence="7">
    <location>
        <begin position="243"/>
        <end position="324"/>
    </location>
</feature>
<dbReference type="PROSITE" id="PS00962">
    <property type="entry name" value="RIBOSOMAL_S2_1"/>
    <property type="match status" value="1"/>
</dbReference>
<accession>S9QN41</accession>
<evidence type="ECO:0000313" key="8">
    <source>
        <dbReference type="EMBL" id="EPX62684.1"/>
    </source>
</evidence>
<dbReference type="PANTHER" id="PTHR12534">
    <property type="entry name" value="30S RIBOSOMAL PROTEIN S2 PROKARYOTIC AND ORGANELLAR"/>
    <property type="match status" value="1"/>
</dbReference>
<feature type="compositionally biased region" description="Basic and acidic residues" evidence="7">
    <location>
        <begin position="256"/>
        <end position="296"/>
    </location>
</feature>
<comment type="caution">
    <text evidence="8">The sequence shown here is derived from an EMBL/GenBank/DDBJ whole genome shotgun (WGS) entry which is preliminary data.</text>
</comment>
<dbReference type="AlphaFoldDB" id="S9QN41"/>
<dbReference type="eggNOG" id="COG0052">
    <property type="taxonomic scope" value="Bacteria"/>
</dbReference>
<evidence type="ECO:0000256" key="2">
    <source>
        <dbReference type="ARBA" id="ARBA00022980"/>
    </source>
</evidence>
<dbReference type="GO" id="GO:0003735">
    <property type="term" value="F:structural constituent of ribosome"/>
    <property type="evidence" value="ECO:0007669"/>
    <property type="project" value="InterPro"/>
</dbReference>
<dbReference type="FunFam" id="1.10.287.610:FF:000001">
    <property type="entry name" value="30S ribosomal protein S2"/>
    <property type="match status" value="1"/>
</dbReference>
<sequence length="324" mass="35661">METQDTTQQQAMAAASGITMRQLLEAGVHFGHQTKRWNPKMKPFIFGARNGIYIIDLQKTVNMARAAFRFVADITARGGSVLFVGTKKQAQDVIQEEARRSGQFFVTSRWLGGTLTNFKTIKQGIDRLKTLEKMAEDGTFERLPKKEVATLEREREKLEKNLGGVKEMTKLPKCLFVIDPKKEHIAVHEANRLGIPVIGVVDTNCDPDGIDFVIPGNDDAIRSIKLFTSKVAESCIEGGARYRASGAADRDEEEARDDRRDRDDRGGDRRGPRRNDRGGDRRGGDRGDRGGDRRGPLVEMKGASAPASSSGESAPAEGGETTAE</sequence>
<dbReference type="PANTHER" id="PTHR12534:SF0">
    <property type="entry name" value="SMALL RIBOSOMAL SUBUNIT PROTEIN US2M"/>
    <property type="match status" value="1"/>
</dbReference>
<dbReference type="CDD" id="cd01425">
    <property type="entry name" value="RPS2"/>
    <property type="match status" value="1"/>
</dbReference>
<gene>
    <name evidence="5" type="primary">rpsB</name>
    <name evidence="8" type="ORF">D187_008872</name>
</gene>
<dbReference type="RefSeq" id="WP_002621585.1">
    <property type="nucleotide sequence ID" value="NZ_ANAH02000007.1"/>
</dbReference>
<dbReference type="Gene3D" id="1.10.287.610">
    <property type="entry name" value="Helix hairpin bin"/>
    <property type="match status" value="1"/>
</dbReference>
<dbReference type="GO" id="GO:0022627">
    <property type="term" value="C:cytosolic small ribosomal subunit"/>
    <property type="evidence" value="ECO:0007669"/>
    <property type="project" value="TreeGrafter"/>
</dbReference>
<evidence type="ECO:0000256" key="4">
    <source>
        <dbReference type="ARBA" id="ARBA00035256"/>
    </source>
</evidence>
<evidence type="ECO:0000256" key="6">
    <source>
        <dbReference type="RuleBase" id="RU003631"/>
    </source>
</evidence>